<dbReference type="PRINTS" id="PR01438">
    <property type="entry name" value="UNVRSLSTRESS"/>
</dbReference>
<dbReference type="EMBL" id="FQWS01000002">
    <property type="protein sequence ID" value="SHH66638.1"/>
    <property type="molecule type" value="Genomic_DNA"/>
</dbReference>
<dbReference type="InterPro" id="IPR006016">
    <property type="entry name" value="UspA"/>
</dbReference>
<protein>
    <submittedName>
        <fullName evidence="3">Nucleotide-binding universal stress protein, UspA family</fullName>
    </submittedName>
</protein>
<evidence type="ECO:0000313" key="3">
    <source>
        <dbReference type="EMBL" id="SHH66638.1"/>
    </source>
</evidence>
<reference evidence="4" key="1">
    <citation type="submission" date="2016-11" db="EMBL/GenBank/DDBJ databases">
        <authorList>
            <person name="Varghese N."/>
            <person name="Submissions S."/>
        </authorList>
    </citation>
    <scope>NUCLEOTIDE SEQUENCE [LARGE SCALE GENOMIC DNA]</scope>
    <source>
        <strain evidence="4">DSM 25330</strain>
    </source>
</reference>
<gene>
    <name evidence="3" type="ORF">SAMN05444148_2607</name>
</gene>
<dbReference type="AlphaFoldDB" id="A0A1M5UUY3"/>
<dbReference type="Gene3D" id="3.40.50.12370">
    <property type="match status" value="1"/>
</dbReference>
<dbReference type="Proteomes" id="UP000184522">
    <property type="component" value="Unassembled WGS sequence"/>
</dbReference>
<dbReference type="PANTHER" id="PTHR31964:SF113">
    <property type="entry name" value="USPA DOMAIN-CONTAINING PROTEIN"/>
    <property type="match status" value="1"/>
</dbReference>
<accession>A0A1M5UUY3</accession>
<proteinExistence type="inferred from homology"/>
<evidence type="ECO:0000259" key="2">
    <source>
        <dbReference type="Pfam" id="PF00582"/>
    </source>
</evidence>
<keyword evidence="4" id="KW-1185">Reference proteome</keyword>
<organism evidence="3 4">
    <name type="scientific">Winogradskyella jejuensis</name>
    <dbReference type="NCBI Taxonomy" id="1089305"/>
    <lineage>
        <taxon>Bacteria</taxon>
        <taxon>Pseudomonadati</taxon>
        <taxon>Bacteroidota</taxon>
        <taxon>Flavobacteriia</taxon>
        <taxon>Flavobacteriales</taxon>
        <taxon>Flavobacteriaceae</taxon>
        <taxon>Winogradskyella</taxon>
    </lineage>
</organism>
<feature type="domain" description="UspA" evidence="2">
    <location>
        <begin position="3"/>
        <end position="150"/>
    </location>
</feature>
<dbReference type="SUPFAM" id="SSF52402">
    <property type="entry name" value="Adenine nucleotide alpha hydrolases-like"/>
    <property type="match status" value="2"/>
</dbReference>
<dbReference type="Pfam" id="PF00582">
    <property type="entry name" value="Usp"/>
    <property type="match status" value="1"/>
</dbReference>
<dbReference type="STRING" id="1089305.SAMN05444148_2607"/>
<evidence type="ECO:0000256" key="1">
    <source>
        <dbReference type="ARBA" id="ARBA00008791"/>
    </source>
</evidence>
<comment type="similarity">
    <text evidence="1">Belongs to the universal stress protein A family.</text>
</comment>
<evidence type="ECO:0000313" key="4">
    <source>
        <dbReference type="Proteomes" id="UP000184522"/>
    </source>
</evidence>
<name>A0A1M5UUY3_9FLAO</name>
<sequence length="284" mass="32710">MMKRKILFPTDFSKNSWHAINYALELYKDDDCDFFLLNVFSLSGNVMKSLLNMEPGSELYESAKVHSETGLNRMLDMLIIKRETQPNHHFTTISMFNDTLEAIKTVVDNKDIDIIVMGSKGETDSRTSVYGSTAVNVMEKVRNCPVLVVPQEADYALPKEIVFPTDYKIPFKRRELNFLIEIAKKSFATVQVIYVNEGELSEYQLKNKVLLEEYFEEINHNFRVIRNISVHSAISCFVESRESDMIAFINKKHLFFGSILNQALVKEVGYNSKVPILVMHDLKN</sequence>
<dbReference type="PANTHER" id="PTHR31964">
    <property type="entry name" value="ADENINE NUCLEOTIDE ALPHA HYDROLASES-LIKE SUPERFAMILY PROTEIN"/>
    <property type="match status" value="1"/>
</dbReference>
<dbReference type="InterPro" id="IPR006015">
    <property type="entry name" value="Universal_stress_UspA"/>
</dbReference>
<dbReference type="CDD" id="cd00293">
    <property type="entry name" value="USP-like"/>
    <property type="match status" value="1"/>
</dbReference>